<feature type="region of interest" description="Disordered" evidence="1">
    <location>
        <begin position="121"/>
        <end position="142"/>
    </location>
</feature>
<proteinExistence type="predicted"/>
<dbReference type="Proteomes" id="UP001497525">
    <property type="component" value="Unassembled WGS sequence"/>
</dbReference>
<evidence type="ECO:0000313" key="2">
    <source>
        <dbReference type="EMBL" id="CAL5132168.1"/>
    </source>
</evidence>
<reference evidence="2" key="1">
    <citation type="submission" date="2024-06" db="EMBL/GenBank/DDBJ databases">
        <authorList>
            <person name="Liu X."/>
            <person name="Lenzi L."/>
            <person name="Haldenby T S."/>
            <person name="Uol C."/>
        </authorList>
    </citation>
    <scope>NUCLEOTIDE SEQUENCE</scope>
</reference>
<organism evidence="2 3">
    <name type="scientific">Calicophoron daubneyi</name>
    <name type="common">Rumen fluke</name>
    <name type="synonym">Paramphistomum daubneyi</name>
    <dbReference type="NCBI Taxonomy" id="300641"/>
    <lineage>
        <taxon>Eukaryota</taxon>
        <taxon>Metazoa</taxon>
        <taxon>Spiralia</taxon>
        <taxon>Lophotrochozoa</taxon>
        <taxon>Platyhelminthes</taxon>
        <taxon>Trematoda</taxon>
        <taxon>Digenea</taxon>
        <taxon>Plagiorchiida</taxon>
        <taxon>Pronocephalata</taxon>
        <taxon>Paramphistomoidea</taxon>
        <taxon>Paramphistomidae</taxon>
        <taxon>Calicophoron</taxon>
    </lineage>
</organism>
<protein>
    <submittedName>
        <fullName evidence="2">Uncharacterized protein</fullName>
    </submittedName>
</protein>
<gene>
    <name evidence="2" type="ORF">CDAUBV1_LOCUS5017</name>
</gene>
<feature type="region of interest" description="Disordered" evidence="1">
    <location>
        <begin position="155"/>
        <end position="198"/>
    </location>
</feature>
<evidence type="ECO:0000256" key="1">
    <source>
        <dbReference type="SAM" id="MobiDB-lite"/>
    </source>
</evidence>
<comment type="caution">
    <text evidence="2">The sequence shown here is derived from an EMBL/GenBank/DDBJ whole genome shotgun (WGS) entry which is preliminary data.</text>
</comment>
<feature type="compositionally biased region" description="Polar residues" evidence="1">
    <location>
        <begin position="155"/>
        <end position="166"/>
    </location>
</feature>
<feature type="compositionally biased region" description="Polar residues" evidence="1">
    <location>
        <begin position="181"/>
        <end position="198"/>
    </location>
</feature>
<accession>A0AAV2T6W5</accession>
<dbReference type="EMBL" id="CAXLJL010000121">
    <property type="protein sequence ID" value="CAL5132168.1"/>
    <property type="molecule type" value="Genomic_DNA"/>
</dbReference>
<dbReference type="AlphaFoldDB" id="A0AAV2T6W5"/>
<evidence type="ECO:0000313" key="3">
    <source>
        <dbReference type="Proteomes" id="UP001497525"/>
    </source>
</evidence>
<name>A0AAV2T6W5_CALDB</name>
<sequence length="213" mass="23452">MSTVSEMMEKFCWKSKTRSVWKNDPDLFDDAMARIHSEAAVFDAIIRSKNTTVPSLEKISRTVKFLEQNSFWRSNPFSLVSGTDDDPALARATSQLQMKSIRDLWGQKPNQKILTDSMAYTQNSSGQSTESSKNLTNTDSEKSRLICGDVTAKPSVTETAKQQNQPHAYVGSMNTKPAAKDSSSGHQLQAECETNSGTRTYAEAARGAAPFPA</sequence>
<feature type="compositionally biased region" description="Polar residues" evidence="1">
    <location>
        <begin position="121"/>
        <end position="138"/>
    </location>
</feature>